<organism evidence="1">
    <name type="scientific">Arundo donax</name>
    <name type="common">Giant reed</name>
    <name type="synonym">Donax arundinaceus</name>
    <dbReference type="NCBI Taxonomy" id="35708"/>
    <lineage>
        <taxon>Eukaryota</taxon>
        <taxon>Viridiplantae</taxon>
        <taxon>Streptophyta</taxon>
        <taxon>Embryophyta</taxon>
        <taxon>Tracheophyta</taxon>
        <taxon>Spermatophyta</taxon>
        <taxon>Magnoliopsida</taxon>
        <taxon>Liliopsida</taxon>
        <taxon>Poales</taxon>
        <taxon>Poaceae</taxon>
        <taxon>PACMAD clade</taxon>
        <taxon>Arundinoideae</taxon>
        <taxon>Arundineae</taxon>
        <taxon>Arundo</taxon>
    </lineage>
</organism>
<name>A0A0A8ZZI3_ARUDO</name>
<accession>A0A0A8ZZI3</accession>
<dbReference type="AlphaFoldDB" id="A0A0A8ZZI3"/>
<protein>
    <submittedName>
        <fullName evidence="1">Uncharacterized protein</fullName>
    </submittedName>
</protein>
<dbReference type="EMBL" id="GBRH01253066">
    <property type="protein sequence ID" value="JAD44829.1"/>
    <property type="molecule type" value="Transcribed_RNA"/>
</dbReference>
<sequence>MISSNLWICPLSVGFLDLRCHVALCPLSTSSNVTTCLYNRLLYNPRTP</sequence>
<reference evidence="1" key="1">
    <citation type="submission" date="2014-09" db="EMBL/GenBank/DDBJ databases">
        <authorList>
            <person name="Magalhaes I.L.F."/>
            <person name="Oliveira U."/>
            <person name="Santos F.R."/>
            <person name="Vidigal T.H.D.A."/>
            <person name="Brescovit A.D."/>
            <person name="Santos A.J."/>
        </authorList>
    </citation>
    <scope>NUCLEOTIDE SEQUENCE</scope>
    <source>
        <tissue evidence="1">Shoot tissue taken approximately 20 cm above the soil surface</tissue>
    </source>
</reference>
<proteinExistence type="predicted"/>
<evidence type="ECO:0000313" key="1">
    <source>
        <dbReference type="EMBL" id="JAD44829.1"/>
    </source>
</evidence>
<reference evidence="1" key="2">
    <citation type="journal article" date="2015" name="Data Brief">
        <title>Shoot transcriptome of the giant reed, Arundo donax.</title>
        <authorList>
            <person name="Barrero R.A."/>
            <person name="Guerrero F.D."/>
            <person name="Moolhuijzen P."/>
            <person name="Goolsby J.A."/>
            <person name="Tidwell J."/>
            <person name="Bellgard S.E."/>
            <person name="Bellgard M.I."/>
        </authorList>
    </citation>
    <scope>NUCLEOTIDE SEQUENCE</scope>
    <source>
        <tissue evidence="1">Shoot tissue taken approximately 20 cm above the soil surface</tissue>
    </source>
</reference>